<proteinExistence type="inferred from homology"/>
<dbReference type="InterPro" id="IPR013783">
    <property type="entry name" value="Ig-like_fold"/>
</dbReference>
<evidence type="ECO:0000313" key="9">
    <source>
        <dbReference type="EMBL" id="BCX49808.1"/>
    </source>
</evidence>
<dbReference type="InterPro" id="IPR035874">
    <property type="entry name" value="IDS"/>
</dbReference>
<evidence type="ECO:0000256" key="4">
    <source>
        <dbReference type="ARBA" id="ARBA00022729"/>
    </source>
</evidence>
<feature type="signal peptide" evidence="7">
    <location>
        <begin position="1"/>
        <end position="20"/>
    </location>
</feature>
<dbReference type="SMART" id="SM00736">
    <property type="entry name" value="CADG"/>
    <property type="match status" value="1"/>
</dbReference>
<feature type="domain" description="Dystroglycan-type cadherin-like" evidence="8">
    <location>
        <begin position="588"/>
        <end position="679"/>
    </location>
</feature>
<evidence type="ECO:0000313" key="10">
    <source>
        <dbReference type="Proteomes" id="UP001374893"/>
    </source>
</evidence>
<dbReference type="Gene3D" id="3.40.720.10">
    <property type="entry name" value="Alkaline Phosphatase, subunit A"/>
    <property type="match status" value="1"/>
</dbReference>
<sequence length="891" mass="95126">MRLILPAVLASVFALPVSRAEQPNVLFIAVDDLVPTLGCYGDPVALTPEIDGLASQGMTFLNHHCNWTVCGPSRAALTTSLMPEETGVMGFKAIRHPDFLPDVITLPQHFKNEGYETACTGKFHDPRTVGDTGSALDANDQFPDGANIDDPLSWSIAYVKAASGYSPSGKPAVDDSDTEPFANYGDHHIKEEGLALIDTLSSGSKPFFLAVGFKKPHLGFYAPRQFWDLYDRSSMPLAPFSAHPAGESTFTGATLDFHSELQGYTPYDTSWPPSEAQQRELVHGYYACVSMVDALVGELIDKLAVTADPVQAGKNLDETTIIVLWGDHGFHLGDHGRWGKHSAMEEATRCPLIIYDPRDPKAPGTNSTATPVNTIDIYPTLCEMTGLPIPEQPSSNTVTTGRPLRGRSLVPVLDGSREAVHHGAITHFNNGGRYGYAYRTERFRYIEWVDGSGNVDGVDLYDYVDDPLETRNLAADDAYAAIVYQLSRSMRAETTTNGAERLNLAAPSTTGDGAFLPDVSIDLVGSGMVELAWPDSGGVSYRVLGDDDLVDPWTDDANDVPASPAELAATAARRFFRITFDDNVPPVFLSDPVLKADATPDAAYTGSLAGDVSDPGDTLTFTKLDGPAWLSIGSDGALTGTPAVGDLGAGWFTVEVSDTAGASAFAKVQISVTNETVPPSATVLEHWEFEDVAGTQFTGLANSAGSASFSGNKDQVQTDGAGNLVFGVGADASDNVFRNATLTVPGQTTGVFEMEWTYPSATIEGGDATGANVGFGFRDAGGTDLFLVRLQRQNSELRLQHRVGTSNTDLEDFNATTIADLRVRVVADLDADTFDVYWQLGAGPEQSSTGIAMSATGLNFDEVRMTANTNTTDWGATDSVSVGELKVSELP</sequence>
<dbReference type="Pfam" id="PF00884">
    <property type="entry name" value="Sulfatase"/>
    <property type="match status" value="1"/>
</dbReference>
<feature type="chain" id="PRO_5046607945" description="Dystroglycan-type cadherin-like domain-containing protein" evidence="7">
    <location>
        <begin position="21"/>
        <end position="891"/>
    </location>
</feature>
<evidence type="ECO:0000256" key="7">
    <source>
        <dbReference type="SAM" id="SignalP"/>
    </source>
</evidence>
<evidence type="ECO:0000256" key="3">
    <source>
        <dbReference type="ARBA" id="ARBA00022723"/>
    </source>
</evidence>
<reference evidence="9 10" key="1">
    <citation type="submission" date="2021-06" db="EMBL/GenBank/DDBJ databases">
        <title>Complete genome of Haloferula helveola possessing various polysaccharide degrading enzymes.</title>
        <authorList>
            <person name="Takami H."/>
            <person name="Huang C."/>
            <person name="Hamasaki K."/>
        </authorList>
    </citation>
    <scope>NUCLEOTIDE SEQUENCE [LARGE SCALE GENOMIC DNA]</scope>
    <source>
        <strain evidence="9 10">CN-1</strain>
    </source>
</reference>
<dbReference type="CDD" id="cd16030">
    <property type="entry name" value="iduronate-2-sulfatase"/>
    <property type="match status" value="1"/>
</dbReference>
<dbReference type="SUPFAM" id="SSF53649">
    <property type="entry name" value="Alkaline phosphatase-like"/>
    <property type="match status" value="1"/>
</dbReference>
<dbReference type="Gene3D" id="2.60.40.10">
    <property type="entry name" value="Immunoglobulins"/>
    <property type="match status" value="1"/>
</dbReference>
<dbReference type="InterPro" id="IPR000917">
    <property type="entry name" value="Sulfatase_N"/>
</dbReference>
<evidence type="ECO:0000256" key="1">
    <source>
        <dbReference type="ARBA" id="ARBA00001913"/>
    </source>
</evidence>
<dbReference type="InterPro" id="IPR006644">
    <property type="entry name" value="Cadg"/>
</dbReference>
<protein>
    <recommendedName>
        <fullName evidence="8">Dystroglycan-type cadherin-like domain-containing protein</fullName>
    </recommendedName>
</protein>
<dbReference type="InterPro" id="IPR015919">
    <property type="entry name" value="Cadherin-like_sf"/>
</dbReference>
<dbReference type="Pfam" id="PF05345">
    <property type="entry name" value="He_PIG"/>
    <property type="match status" value="1"/>
</dbReference>
<organism evidence="9 10">
    <name type="scientific">Haloferula helveola</name>
    <dbReference type="NCBI Taxonomy" id="490095"/>
    <lineage>
        <taxon>Bacteria</taxon>
        <taxon>Pseudomonadati</taxon>
        <taxon>Verrucomicrobiota</taxon>
        <taxon>Verrucomicrobiia</taxon>
        <taxon>Verrucomicrobiales</taxon>
        <taxon>Verrucomicrobiaceae</taxon>
        <taxon>Haloferula</taxon>
    </lineage>
</organism>
<comment type="cofactor">
    <cofactor evidence="1">
        <name>Ca(2+)</name>
        <dbReference type="ChEBI" id="CHEBI:29108"/>
    </cofactor>
</comment>
<gene>
    <name evidence="9" type="ORF">HAHE_37160</name>
</gene>
<keyword evidence="3" id="KW-0479">Metal-binding</keyword>
<comment type="similarity">
    <text evidence="2">Belongs to the sulfatase family.</text>
</comment>
<keyword evidence="6" id="KW-0106">Calcium</keyword>
<dbReference type="EMBL" id="AP024702">
    <property type="protein sequence ID" value="BCX49808.1"/>
    <property type="molecule type" value="Genomic_DNA"/>
</dbReference>
<dbReference type="SUPFAM" id="SSF49313">
    <property type="entry name" value="Cadherin-like"/>
    <property type="match status" value="1"/>
</dbReference>
<evidence type="ECO:0000256" key="6">
    <source>
        <dbReference type="ARBA" id="ARBA00022837"/>
    </source>
</evidence>
<name>A0ABM7RDR8_9BACT</name>
<keyword evidence="5" id="KW-0378">Hydrolase</keyword>
<evidence type="ECO:0000259" key="8">
    <source>
        <dbReference type="SMART" id="SM00736"/>
    </source>
</evidence>
<accession>A0ABM7RDR8</accession>
<dbReference type="PANTHER" id="PTHR45953:SF1">
    <property type="entry name" value="IDURONATE 2-SULFATASE"/>
    <property type="match status" value="1"/>
</dbReference>
<dbReference type="RefSeq" id="WP_338686581.1">
    <property type="nucleotide sequence ID" value="NZ_AP024702.1"/>
</dbReference>
<evidence type="ECO:0000256" key="5">
    <source>
        <dbReference type="ARBA" id="ARBA00022801"/>
    </source>
</evidence>
<dbReference type="InterPro" id="IPR017850">
    <property type="entry name" value="Alkaline_phosphatase_core_sf"/>
</dbReference>
<keyword evidence="4 7" id="KW-0732">Signal</keyword>
<evidence type="ECO:0000256" key="2">
    <source>
        <dbReference type="ARBA" id="ARBA00008779"/>
    </source>
</evidence>
<dbReference type="Proteomes" id="UP001374893">
    <property type="component" value="Chromosome"/>
</dbReference>
<dbReference type="PANTHER" id="PTHR45953">
    <property type="entry name" value="IDURONATE 2-SULFATASE"/>
    <property type="match status" value="1"/>
</dbReference>
<keyword evidence="10" id="KW-1185">Reference proteome</keyword>